<accession>A0AAP0LBJ0</accession>
<dbReference type="Proteomes" id="UP001419268">
    <property type="component" value="Unassembled WGS sequence"/>
</dbReference>
<reference evidence="1 2" key="1">
    <citation type="submission" date="2024-01" db="EMBL/GenBank/DDBJ databases">
        <title>Genome assemblies of Stephania.</title>
        <authorList>
            <person name="Yang L."/>
        </authorList>
    </citation>
    <scope>NUCLEOTIDE SEQUENCE [LARGE SCALE GENOMIC DNA]</scope>
    <source>
        <strain evidence="1">JXDWG</strain>
        <tissue evidence="1">Leaf</tissue>
    </source>
</reference>
<sequence>MIRAPNKKFCGNLFWKEISKMPSQTQQFTHDPKTILSRSPHLHTSPPNFVKCNQSLVWCDRFSIQGGCGHCFIRFGVFTSRLTCSGRRE</sequence>
<dbReference type="AlphaFoldDB" id="A0AAP0LBJ0"/>
<protein>
    <submittedName>
        <fullName evidence="1">Uncharacterized protein</fullName>
    </submittedName>
</protein>
<comment type="caution">
    <text evidence="1">The sequence shown here is derived from an EMBL/GenBank/DDBJ whole genome shotgun (WGS) entry which is preliminary data.</text>
</comment>
<evidence type="ECO:0000313" key="1">
    <source>
        <dbReference type="EMBL" id="KAK9167418.1"/>
    </source>
</evidence>
<dbReference type="EMBL" id="JBBNAG010000001">
    <property type="protein sequence ID" value="KAK9167418.1"/>
    <property type="molecule type" value="Genomic_DNA"/>
</dbReference>
<keyword evidence="2" id="KW-1185">Reference proteome</keyword>
<evidence type="ECO:0000313" key="2">
    <source>
        <dbReference type="Proteomes" id="UP001419268"/>
    </source>
</evidence>
<organism evidence="1 2">
    <name type="scientific">Stephania cephalantha</name>
    <dbReference type="NCBI Taxonomy" id="152367"/>
    <lineage>
        <taxon>Eukaryota</taxon>
        <taxon>Viridiplantae</taxon>
        <taxon>Streptophyta</taxon>
        <taxon>Embryophyta</taxon>
        <taxon>Tracheophyta</taxon>
        <taxon>Spermatophyta</taxon>
        <taxon>Magnoliopsida</taxon>
        <taxon>Ranunculales</taxon>
        <taxon>Menispermaceae</taxon>
        <taxon>Menispermoideae</taxon>
        <taxon>Cissampelideae</taxon>
        <taxon>Stephania</taxon>
    </lineage>
</organism>
<gene>
    <name evidence="1" type="ORF">Scep_002609</name>
</gene>
<name>A0AAP0LBJ0_9MAGN</name>
<proteinExistence type="predicted"/>